<dbReference type="Proteomes" id="UP000830158">
    <property type="component" value="Chromosome"/>
</dbReference>
<sequence length="161" mass="18132">MNEFISPDDTRYDERARALVRIGREAIAVADDEKLDAYFADDFVFHGPDGDLTYPELRSFFEAMRAAFEGFACERRTIVSQGQYIGCHTSMSGRFTAPFTASPIGTIPPNGQPMRLELINIFRYHEDGKLAEEWVQYDNLGFLRQLGVDLTQAPARPSVSA</sequence>
<dbReference type="InterPro" id="IPR032710">
    <property type="entry name" value="NTF2-like_dom_sf"/>
</dbReference>
<dbReference type="Gene3D" id="3.10.450.50">
    <property type="match status" value="1"/>
</dbReference>
<dbReference type="PANTHER" id="PTHR38436:SF1">
    <property type="entry name" value="ESTER CYCLASE"/>
    <property type="match status" value="1"/>
</dbReference>
<dbReference type="PANTHER" id="PTHR38436">
    <property type="entry name" value="POLYKETIDE CYCLASE SNOAL-LIKE DOMAIN"/>
    <property type="match status" value="1"/>
</dbReference>
<evidence type="ECO:0000313" key="2">
    <source>
        <dbReference type="Proteomes" id="UP000830158"/>
    </source>
</evidence>
<dbReference type="SUPFAM" id="SSF54427">
    <property type="entry name" value="NTF2-like"/>
    <property type="match status" value="1"/>
</dbReference>
<organism evidence="1 2">
    <name type="scientific">Amycolatopsis thermalba</name>
    <dbReference type="NCBI Taxonomy" id="944492"/>
    <lineage>
        <taxon>Bacteria</taxon>
        <taxon>Bacillati</taxon>
        <taxon>Actinomycetota</taxon>
        <taxon>Actinomycetes</taxon>
        <taxon>Pseudonocardiales</taxon>
        <taxon>Pseudonocardiaceae</taxon>
        <taxon>Amycolatopsis</taxon>
    </lineage>
</organism>
<dbReference type="RefSeq" id="WP_116113592.1">
    <property type="nucleotide sequence ID" value="NZ_CP091196.1"/>
</dbReference>
<name>A0ABY4NRZ8_9PSEU</name>
<accession>A0ABY4NRZ8</accession>
<dbReference type="Pfam" id="PF07366">
    <property type="entry name" value="SnoaL"/>
    <property type="match status" value="1"/>
</dbReference>
<protein>
    <submittedName>
        <fullName evidence="1">Ester cyclase</fullName>
    </submittedName>
</protein>
<evidence type="ECO:0000313" key="1">
    <source>
        <dbReference type="EMBL" id="UQS22840.1"/>
    </source>
</evidence>
<gene>
    <name evidence="1" type="ORF">L1857_08425</name>
</gene>
<dbReference type="InterPro" id="IPR009959">
    <property type="entry name" value="Cyclase_SnoaL-like"/>
</dbReference>
<keyword evidence="2" id="KW-1185">Reference proteome</keyword>
<reference evidence="1" key="1">
    <citation type="submission" date="2022-01" db="EMBL/GenBank/DDBJ databases">
        <title>PSI-footprinting approach for the identification of protein synthesis inhibitor producers.</title>
        <authorList>
            <person name="Handel F."/>
            <person name="Kulik A."/>
            <person name="Wex K.W."/>
            <person name="Berscheid A."/>
            <person name="Saur J.S."/>
            <person name="Winkler A."/>
            <person name="Wibberg D."/>
            <person name="Kalinowski J."/>
            <person name="Broetz-Oesterhelt H."/>
            <person name="Mast Y."/>
        </authorList>
    </citation>
    <scope>NUCLEOTIDE SEQUENCE</scope>
    <source>
        <strain evidence="1">KNN 49.3e</strain>
    </source>
</reference>
<dbReference type="EMBL" id="CP091196">
    <property type="protein sequence ID" value="UQS22840.1"/>
    <property type="molecule type" value="Genomic_DNA"/>
</dbReference>
<proteinExistence type="predicted"/>